<evidence type="ECO:0000256" key="4">
    <source>
        <dbReference type="ARBA" id="ARBA00022989"/>
    </source>
</evidence>
<dbReference type="AlphaFoldDB" id="A0A5Q3S319"/>
<comment type="subcellular location">
    <subcellularLocation>
        <location evidence="1">Cell membrane</location>
        <topology evidence="1">Multi-pass membrane protein</topology>
    </subcellularLocation>
</comment>
<dbReference type="EMBL" id="WJXO01000001">
    <property type="protein sequence ID" value="MRN37997.1"/>
    <property type="molecule type" value="Genomic_DNA"/>
</dbReference>
<keyword evidence="2" id="KW-1003">Cell membrane</keyword>
<accession>A0A5Q3S319</accession>
<dbReference type="GO" id="GO:0005886">
    <property type="term" value="C:plasma membrane"/>
    <property type="evidence" value="ECO:0007669"/>
    <property type="project" value="UniProtKB-SubCell"/>
</dbReference>
<keyword evidence="5" id="KW-0472">Membrane</keyword>
<organism evidence="6 7">
    <name type="scientific">Neisseria brasiliensis</name>
    <dbReference type="NCBI Taxonomy" id="2666100"/>
    <lineage>
        <taxon>Bacteria</taxon>
        <taxon>Pseudomonadati</taxon>
        <taxon>Pseudomonadota</taxon>
        <taxon>Betaproteobacteria</taxon>
        <taxon>Neisseriales</taxon>
        <taxon>Neisseriaceae</taxon>
        <taxon>Neisseria</taxon>
    </lineage>
</organism>
<reference evidence="6" key="1">
    <citation type="journal article" name="Emerg. Infect. Dis.">
        <title>Two cases of a newly characterized neisseria species.</title>
        <authorList>
            <person name="Mustapha M."/>
            <person name="Lemos A.P.S."/>
            <person name="Harrison L.H."/>
            <person name="Vantyne D."/>
            <person name="Sacchi C.T."/>
        </authorList>
    </citation>
    <scope>NUCLEOTIDE SEQUENCE</scope>
    <source>
        <strain evidence="6">N.95.16</strain>
    </source>
</reference>
<keyword evidence="4" id="KW-1133">Transmembrane helix</keyword>
<dbReference type="Pfam" id="PF01810">
    <property type="entry name" value="LysE"/>
    <property type="match status" value="1"/>
</dbReference>
<dbReference type="GO" id="GO:0015171">
    <property type="term" value="F:amino acid transmembrane transporter activity"/>
    <property type="evidence" value="ECO:0007669"/>
    <property type="project" value="TreeGrafter"/>
</dbReference>
<sequence length="204" mass="22485">MMTSVLLTYILTVFVFLLMPGPVNLVVVNAAAKYGLKGAFFAVVGTNTASLVLILVAGLMIAGLGKLDTQFLTLLSGFGGGYLIYFGYKLWLESKNITQKDKVNVEVVALSKVVINSFMIGISNPKDIIFFMTFFPPFINQLDMALFPSLFILTLIWCVLDYSILLAYGLGISKIMNPKREQIINRICSLLFIVIGIYAVFQAV</sequence>
<evidence type="ECO:0000313" key="7">
    <source>
        <dbReference type="Proteomes" id="UP000486297"/>
    </source>
</evidence>
<evidence type="ECO:0000256" key="1">
    <source>
        <dbReference type="ARBA" id="ARBA00004651"/>
    </source>
</evidence>
<name>A0A5Q3S319_9NEIS</name>
<evidence type="ECO:0000256" key="2">
    <source>
        <dbReference type="ARBA" id="ARBA00022475"/>
    </source>
</evidence>
<protein>
    <submittedName>
        <fullName evidence="6">Uncharacterized protein</fullName>
    </submittedName>
</protein>
<dbReference type="RefSeq" id="WP_095503507.1">
    <property type="nucleotide sequence ID" value="NZ_CP046027.1"/>
</dbReference>
<gene>
    <name evidence="6" type="ORF">GJU80_05730</name>
</gene>
<dbReference type="Proteomes" id="UP000486297">
    <property type="component" value="Unassembled WGS sequence"/>
</dbReference>
<evidence type="ECO:0000256" key="3">
    <source>
        <dbReference type="ARBA" id="ARBA00022692"/>
    </source>
</evidence>
<keyword evidence="7" id="KW-1185">Reference proteome</keyword>
<keyword evidence="3" id="KW-0812">Transmembrane</keyword>
<dbReference type="InterPro" id="IPR001123">
    <property type="entry name" value="LeuE-type"/>
</dbReference>
<dbReference type="PANTHER" id="PTHR30086">
    <property type="entry name" value="ARGININE EXPORTER PROTEIN ARGO"/>
    <property type="match status" value="1"/>
</dbReference>
<comment type="caution">
    <text evidence="6">The sequence shown here is derived from an EMBL/GenBank/DDBJ whole genome shotgun (WGS) entry which is preliminary data.</text>
</comment>
<evidence type="ECO:0000256" key="5">
    <source>
        <dbReference type="ARBA" id="ARBA00023136"/>
    </source>
</evidence>
<evidence type="ECO:0000313" key="6">
    <source>
        <dbReference type="EMBL" id="MRN37997.1"/>
    </source>
</evidence>
<dbReference type="PANTHER" id="PTHR30086:SF20">
    <property type="entry name" value="ARGININE EXPORTER PROTEIN ARGO-RELATED"/>
    <property type="match status" value="1"/>
</dbReference>
<proteinExistence type="predicted"/>